<dbReference type="InterPro" id="IPR036396">
    <property type="entry name" value="Cyt_P450_sf"/>
</dbReference>
<dbReference type="GO" id="GO:0005506">
    <property type="term" value="F:iron ion binding"/>
    <property type="evidence" value="ECO:0007669"/>
    <property type="project" value="InterPro"/>
</dbReference>
<comment type="similarity">
    <text evidence="1 6">Belongs to the cytochrome P450 family.</text>
</comment>
<dbReference type="OrthoDB" id="2789670at2759"/>
<dbReference type="InterPro" id="IPR017972">
    <property type="entry name" value="Cyt_P450_CS"/>
</dbReference>
<evidence type="ECO:0000256" key="5">
    <source>
        <dbReference type="PIRSR" id="PIRSR602401-1"/>
    </source>
</evidence>
<keyword evidence="5 6" id="KW-0349">Heme</keyword>
<dbReference type="PANTHER" id="PTHR46300:SF12">
    <property type="entry name" value="P450, PUTATIVE (EUROFUNG)-RELATED"/>
    <property type="match status" value="1"/>
</dbReference>
<dbReference type="GO" id="GO:0020037">
    <property type="term" value="F:heme binding"/>
    <property type="evidence" value="ECO:0007669"/>
    <property type="project" value="InterPro"/>
</dbReference>
<reference evidence="7" key="1">
    <citation type="submission" date="2021-12" db="EMBL/GenBank/DDBJ databases">
        <authorList>
            <person name="Zaccaron A."/>
            <person name="Stergiopoulos I."/>
        </authorList>
    </citation>
    <scope>NUCLEOTIDE SEQUENCE</scope>
    <source>
        <strain evidence="7">Race5_Kim</strain>
    </source>
</reference>
<dbReference type="InterPro" id="IPR050364">
    <property type="entry name" value="Cytochrome_P450_fung"/>
</dbReference>
<dbReference type="InterPro" id="IPR002401">
    <property type="entry name" value="Cyt_P450_E_grp-I"/>
</dbReference>
<dbReference type="Gene3D" id="1.10.630.10">
    <property type="entry name" value="Cytochrome P450"/>
    <property type="match status" value="1"/>
</dbReference>
<organism evidence="7 8">
    <name type="scientific">Passalora fulva</name>
    <name type="common">Tomato leaf mold</name>
    <name type="synonym">Cladosporium fulvum</name>
    <dbReference type="NCBI Taxonomy" id="5499"/>
    <lineage>
        <taxon>Eukaryota</taxon>
        <taxon>Fungi</taxon>
        <taxon>Dikarya</taxon>
        <taxon>Ascomycota</taxon>
        <taxon>Pezizomycotina</taxon>
        <taxon>Dothideomycetes</taxon>
        <taxon>Dothideomycetidae</taxon>
        <taxon>Mycosphaerellales</taxon>
        <taxon>Mycosphaerellaceae</taxon>
        <taxon>Fulvia</taxon>
    </lineage>
</organism>
<dbReference type="PRINTS" id="PR00385">
    <property type="entry name" value="P450"/>
</dbReference>
<evidence type="ECO:0000256" key="1">
    <source>
        <dbReference type="ARBA" id="ARBA00010617"/>
    </source>
</evidence>
<evidence type="ECO:0000256" key="6">
    <source>
        <dbReference type="RuleBase" id="RU000461"/>
    </source>
</evidence>
<dbReference type="PANTHER" id="PTHR46300">
    <property type="entry name" value="P450, PUTATIVE (EUROFUNG)-RELATED-RELATED"/>
    <property type="match status" value="1"/>
</dbReference>
<dbReference type="AlphaFoldDB" id="A0A9Q8LDY1"/>
<gene>
    <name evidence="7" type="ORF">CLAFUR5_08332</name>
</gene>
<keyword evidence="3 6" id="KW-0560">Oxidoreductase</keyword>
<reference evidence="7" key="2">
    <citation type="journal article" date="2022" name="Microb. Genom.">
        <title>A chromosome-scale genome assembly of the tomato pathogen Cladosporium fulvum reveals a compartmentalized genome architecture and the presence of a dispensable chromosome.</title>
        <authorList>
            <person name="Zaccaron A.Z."/>
            <person name="Chen L.H."/>
            <person name="Samaras A."/>
            <person name="Stergiopoulos I."/>
        </authorList>
    </citation>
    <scope>NUCLEOTIDE SEQUENCE</scope>
    <source>
        <strain evidence="7">Race5_Kim</strain>
    </source>
</reference>
<dbReference type="PROSITE" id="PS00086">
    <property type="entry name" value="CYTOCHROME_P450"/>
    <property type="match status" value="1"/>
</dbReference>
<keyword evidence="8" id="KW-1185">Reference proteome</keyword>
<feature type="binding site" description="axial binding residue" evidence="5">
    <location>
        <position position="424"/>
    </location>
    <ligand>
        <name>heme</name>
        <dbReference type="ChEBI" id="CHEBI:30413"/>
    </ligand>
    <ligandPart>
        <name>Fe</name>
        <dbReference type="ChEBI" id="CHEBI:18248"/>
    </ligandPart>
</feature>
<evidence type="ECO:0000313" key="8">
    <source>
        <dbReference type="Proteomes" id="UP000756132"/>
    </source>
</evidence>
<dbReference type="EMBL" id="CP090165">
    <property type="protein sequence ID" value="UJO14918.1"/>
    <property type="molecule type" value="Genomic_DNA"/>
</dbReference>
<dbReference type="Proteomes" id="UP000756132">
    <property type="component" value="Chromosome 3"/>
</dbReference>
<dbReference type="GeneID" id="71988210"/>
<comment type="cofactor">
    <cofactor evidence="5">
        <name>heme</name>
        <dbReference type="ChEBI" id="CHEBI:30413"/>
    </cofactor>
</comment>
<proteinExistence type="inferred from homology"/>
<dbReference type="SUPFAM" id="SSF48264">
    <property type="entry name" value="Cytochrome P450"/>
    <property type="match status" value="1"/>
</dbReference>
<protein>
    <submittedName>
        <fullName evidence="7">Cytochrome P450 monooxygenase ppsD</fullName>
    </submittedName>
</protein>
<sequence length="513" mass="56980">MLYLAVAVLFLLGIAFIVATLQHRTASRLPPGPKALPIIGNFFDLPPANTCLWDFWLRHAPIYGPISYLSVFGDEMVILNNLSTATELLEKQSSISADRFQQVFFSQMCGWGGLFGFLPVGRSWKVGRRLFHSTIGTPQNVARFVPIQDSETHRFLARVLKDPDHLFQHVRAEAAAIILRMTYGYTIHSIPPDPLTTVVDEAFRQAGHAGQPGVWLVDLVPALKYLPDWCPGTSFRKTAKPAAFVKQQMRTNSHERSFLSTVYEQAADNMSAEDETIALWTAGSLYAGAADTTVSTLYAFFVLMAIHPEIQQRAQTEIDEAVGTQQLPGINDRQNLPYVEALIKETLRWHPVAPTGIPHLMTANGTCAGCDIPKGANVIANLWAIGRDPDVYTDANTFYRDRFLGPSPETDPRSFVFGFGRRICPGKLMADQTLFLTISRALAVFNICKAIDDDGVVIETLLEFEPGLVSQPKAVQLDIKARSPGHEALIREVEVLHPWQKSHAEELRGITSW</sequence>
<dbReference type="GO" id="GO:0016705">
    <property type="term" value="F:oxidoreductase activity, acting on paired donors, with incorporation or reduction of molecular oxygen"/>
    <property type="evidence" value="ECO:0007669"/>
    <property type="project" value="InterPro"/>
</dbReference>
<dbReference type="InterPro" id="IPR001128">
    <property type="entry name" value="Cyt_P450"/>
</dbReference>
<keyword evidence="4 5" id="KW-0408">Iron</keyword>
<evidence type="ECO:0000313" key="7">
    <source>
        <dbReference type="EMBL" id="UJO14918.1"/>
    </source>
</evidence>
<dbReference type="PRINTS" id="PR00463">
    <property type="entry name" value="EP450I"/>
</dbReference>
<evidence type="ECO:0000256" key="2">
    <source>
        <dbReference type="ARBA" id="ARBA00022723"/>
    </source>
</evidence>
<evidence type="ECO:0000256" key="3">
    <source>
        <dbReference type="ARBA" id="ARBA00023002"/>
    </source>
</evidence>
<keyword evidence="2 5" id="KW-0479">Metal-binding</keyword>
<dbReference type="CDD" id="cd11065">
    <property type="entry name" value="CYP64-like"/>
    <property type="match status" value="1"/>
</dbReference>
<dbReference type="KEGG" id="ffu:CLAFUR5_08332"/>
<accession>A0A9Q8LDY1</accession>
<dbReference type="Pfam" id="PF00067">
    <property type="entry name" value="p450"/>
    <property type="match status" value="1"/>
</dbReference>
<dbReference type="RefSeq" id="XP_047759284.1">
    <property type="nucleotide sequence ID" value="XM_047907480.1"/>
</dbReference>
<dbReference type="GO" id="GO:0004497">
    <property type="term" value="F:monooxygenase activity"/>
    <property type="evidence" value="ECO:0007669"/>
    <property type="project" value="UniProtKB-KW"/>
</dbReference>
<keyword evidence="6 7" id="KW-0503">Monooxygenase</keyword>
<name>A0A9Q8LDY1_PASFU</name>
<evidence type="ECO:0000256" key="4">
    <source>
        <dbReference type="ARBA" id="ARBA00023004"/>
    </source>
</evidence>